<feature type="region of interest" description="Disordered" evidence="1">
    <location>
        <begin position="1"/>
        <end position="35"/>
    </location>
</feature>
<evidence type="ECO:0000313" key="2">
    <source>
        <dbReference type="EMBL" id="OQX05710.1"/>
    </source>
</evidence>
<gene>
    <name evidence="2" type="ORF">BWK73_32880</name>
</gene>
<name>A0A1Y1QHE6_9GAMM</name>
<dbReference type="EMBL" id="MTEJ01000276">
    <property type="protein sequence ID" value="OQX05710.1"/>
    <property type="molecule type" value="Genomic_DNA"/>
</dbReference>
<organism evidence="2 3">
    <name type="scientific">Thiothrix lacustris</name>
    <dbReference type="NCBI Taxonomy" id="525917"/>
    <lineage>
        <taxon>Bacteria</taxon>
        <taxon>Pseudomonadati</taxon>
        <taxon>Pseudomonadota</taxon>
        <taxon>Gammaproteobacteria</taxon>
        <taxon>Thiotrichales</taxon>
        <taxon>Thiotrichaceae</taxon>
        <taxon>Thiothrix</taxon>
    </lineage>
</organism>
<dbReference type="InterPro" id="IPR010270">
    <property type="entry name" value="Phage_P2_GpM"/>
</dbReference>
<dbReference type="GO" id="GO:0004519">
    <property type="term" value="F:endonuclease activity"/>
    <property type="evidence" value="ECO:0007669"/>
    <property type="project" value="InterPro"/>
</dbReference>
<proteinExistence type="predicted"/>
<dbReference type="Pfam" id="PF05944">
    <property type="entry name" value="Phage_term_smal"/>
    <property type="match status" value="1"/>
</dbReference>
<evidence type="ECO:0000256" key="1">
    <source>
        <dbReference type="SAM" id="MobiDB-lite"/>
    </source>
</evidence>
<evidence type="ECO:0000313" key="3">
    <source>
        <dbReference type="Proteomes" id="UP000192491"/>
    </source>
</evidence>
<protein>
    <submittedName>
        <fullName evidence="2">Uncharacterized protein</fullName>
    </submittedName>
</protein>
<dbReference type="AlphaFoldDB" id="A0A1Y1QHE6"/>
<dbReference type="Proteomes" id="UP000192491">
    <property type="component" value="Unassembled WGS sequence"/>
</dbReference>
<reference evidence="2 3" key="1">
    <citation type="submission" date="2017-01" db="EMBL/GenBank/DDBJ databases">
        <title>Novel large sulfur bacteria in the metagenomes of groundwater-fed chemosynthetic microbial mats in the Lake Huron basin.</title>
        <authorList>
            <person name="Sharrar A.M."/>
            <person name="Flood B.E."/>
            <person name="Bailey J.V."/>
            <person name="Jones D.S."/>
            <person name="Biddanda B."/>
            <person name="Ruberg S.A."/>
            <person name="Marcus D.N."/>
            <person name="Dick G.J."/>
        </authorList>
    </citation>
    <scope>NUCLEOTIDE SEQUENCE [LARGE SCALE GENOMIC DNA]</scope>
    <source>
        <strain evidence="2">A8</strain>
    </source>
</reference>
<comment type="caution">
    <text evidence="2">The sequence shown here is derived from an EMBL/GenBank/DDBJ whole genome shotgun (WGS) entry which is preliminary data.</text>
</comment>
<feature type="compositionally biased region" description="Low complexity" evidence="1">
    <location>
        <begin position="20"/>
        <end position="30"/>
    </location>
</feature>
<sequence length="299" mass="33384">MLSPAAQHRHSSGNREALPTTAATNDTATAAREERHDTLVMTQFKADYHRLTHIKSRVNRNNVKRGILAQYQTWLTDFMSKQRYDSKETNAFVWLTLWHIDVGAWRRGLALARFALHEGMGAPKDFARSLAETVTEEIAGGILKTGELANHADLLDELAQLVDGRDMTDQITAKLHKARALARLTSDPATAREYLLTAAQLDPTSGVKRYLKALDAGAKPQGKTAVVVDIQEYSLSARAAAKLANMTAPAFIRHAKKHPDLLPRVEIPIGTRHLYRFTPKHVKAYMKQHLVKARKDVNT</sequence>
<accession>A0A1Y1QHE6</accession>
<dbReference type="GO" id="GO:0003677">
    <property type="term" value="F:DNA binding"/>
    <property type="evidence" value="ECO:0007669"/>
    <property type="project" value="InterPro"/>
</dbReference>